<proteinExistence type="predicted"/>
<dbReference type="Proteomes" id="UP000635726">
    <property type="component" value="Unassembled WGS sequence"/>
</dbReference>
<comment type="caution">
    <text evidence="1">The sequence shown here is derived from an EMBL/GenBank/DDBJ whole genome shotgun (WGS) entry which is preliminary data.</text>
</comment>
<organism evidence="1 2">
    <name type="scientific">Deinococcus aquiradiocola</name>
    <dbReference type="NCBI Taxonomy" id="393059"/>
    <lineage>
        <taxon>Bacteria</taxon>
        <taxon>Thermotogati</taxon>
        <taxon>Deinococcota</taxon>
        <taxon>Deinococci</taxon>
        <taxon>Deinococcales</taxon>
        <taxon>Deinococcaceae</taxon>
        <taxon>Deinococcus</taxon>
    </lineage>
</organism>
<sequence length="165" mass="16801">MLERVMLPYSSPLPSVRHPSCCLVAALPLLGALLGSVGHAQALQVSLGGAYGTDGRASLSPAVTILNATIVAGFGVNARVTADLGARNALDGSLLAVLPVGPSTSSWNVYAGPGVSLTFGRPVLLRPSVTAGLSNELNGQTQLFAEVSAVWQGPLLGRAGFTYSF</sequence>
<protein>
    <submittedName>
        <fullName evidence="1">Uncharacterized protein</fullName>
    </submittedName>
</protein>
<gene>
    <name evidence="1" type="ORF">GCM10008939_02210</name>
</gene>
<evidence type="ECO:0000313" key="2">
    <source>
        <dbReference type="Proteomes" id="UP000635726"/>
    </source>
</evidence>
<reference evidence="1" key="1">
    <citation type="journal article" date="2014" name="Int. J. Syst. Evol. Microbiol.">
        <title>Complete genome sequence of Corynebacterium casei LMG S-19264T (=DSM 44701T), isolated from a smear-ripened cheese.</title>
        <authorList>
            <consortium name="US DOE Joint Genome Institute (JGI-PGF)"/>
            <person name="Walter F."/>
            <person name="Albersmeier A."/>
            <person name="Kalinowski J."/>
            <person name="Ruckert C."/>
        </authorList>
    </citation>
    <scope>NUCLEOTIDE SEQUENCE</scope>
    <source>
        <strain evidence="1">JCM 14371</strain>
    </source>
</reference>
<evidence type="ECO:0000313" key="1">
    <source>
        <dbReference type="EMBL" id="GGJ61984.1"/>
    </source>
</evidence>
<accession>A0A917P507</accession>
<reference evidence="1" key="2">
    <citation type="submission" date="2020-09" db="EMBL/GenBank/DDBJ databases">
        <authorList>
            <person name="Sun Q."/>
            <person name="Ohkuma M."/>
        </authorList>
    </citation>
    <scope>NUCLEOTIDE SEQUENCE</scope>
    <source>
        <strain evidence="1">JCM 14371</strain>
    </source>
</reference>
<dbReference type="AlphaFoldDB" id="A0A917P507"/>
<dbReference type="EMBL" id="BMOE01000001">
    <property type="protein sequence ID" value="GGJ61984.1"/>
    <property type="molecule type" value="Genomic_DNA"/>
</dbReference>
<keyword evidence="2" id="KW-1185">Reference proteome</keyword>
<name>A0A917P507_9DEIO</name>